<dbReference type="Proteomes" id="UP000004208">
    <property type="component" value="Unassembled WGS sequence"/>
</dbReference>
<comment type="caution">
    <text evidence="1">The sequence shown here is derived from an EMBL/GenBank/DDBJ whole genome shotgun (WGS) entry which is preliminary data.</text>
</comment>
<dbReference type="HOGENOM" id="CLU_095246_0_0_11"/>
<sequence length="199" mass="21542">MLPTPELEGLDFPPQLADRGVVPRQIGGFDFDPPPPIENMMTPSGETYTVQSDSTKLLGDVKMSYVQVDTMQGSKPAIRIDCNRVELDNLRVRFPGAAAGVEDIWQRSGPGVITTLNGNFHILVARMTITSQIAGVTLPIPITIDASWAPEQIRAELSKAGAGLPDDMSNLMVVVDGTMETYYISADDLRAEQGLSIKP</sequence>
<accession>D7WD70</accession>
<evidence type="ECO:0000313" key="2">
    <source>
        <dbReference type="Proteomes" id="UP000004208"/>
    </source>
</evidence>
<dbReference type="eggNOG" id="COG3247">
    <property type="taxonomic scope" value="Bacteria"/>
</dbReference>
<proteinExistence type="predicted"/>
<name>D7WD70_9CORY</name>
<dbReference type="EMBL" id="ACLJ02000003">
    <property type="protein sequence ID" value="EFK54101.1"/>
    <property type="molecule type" value="Genomic_DNA"/>
</dbReference>
<dbReference type="STRING" id="585529.HMPREF0291_11758"/>
<dbReference type="AlphaFoldDB" id="D7WD70"/>
<keyword evidence="2" id="KW-1185">Reference proteome</keyword>
<organism evidence="1 2">
    <name type="scientific">Corynebacterium genitalium ATCC 33030</name>
    <dbReference type="NCBI Taxonomy" id="585529"/>
    <lineage>
        <taxon>Bacteria</taxon>
        <taxon>Bacillati</taxon>
        <taxon>Actinomycetota</taxon>
        <taxon>Actinomycetes</taxon>
        <taxon>Mycobacteriales</taxon>
        <taxon>Corynebacteriaceae</taxon>
        <taxon>Corynebacterium</taxon>
    </lineage>
</organism>
<gene>
    <name evidence="1" type="ORF">HMPREF0291_11758</name>
</gene>
<protein>
    <submittedName>
        <fullName evidence="1">Uncharacterized protein</fullName>
    </submittedName>
</protein>
<reference evidence="1" key="1">
    <citation type="submission" date="2010-06" db="EMBL/GenBank/DDBJ databases">
        <authorList>
            <person name="Muzny D."/>
            <person name="Qin X."/>
            <person name="Buhay C."/>
            <person name="Dugan-Rocha S."/>
            <person name="Ding Y."/>
            <person name="Chen G."/>
            <person name="Hawes A."/>
            <person name="Holder M."/>
            <person name="Jhangiani S."/>
            <person name="Johnson A."/>
            <person name="Khan Z."/>
            <person name="Li Z."/>
            <person name="Liu W."/>
            <person name="Liu X."/>
            <person name="Perez L."/>
            <person name="Shen H."/>
            <person name="Wang Q."/>
            <person name="Watt J."/>
            <person name="Xi L."/>
            <person name="Xin Y."/>
            <person name="Zhou J."/>
            <person name="Deng J."/>
            <person name="Jiang H."/>
            <person name="Liu Y."/>
            <person name="Qu J."/>
            <person name="Song X.-Z."/>
            <person name="Zhang L."/>
            <person name="Villasana D."/>
            <person name="Johnson A."/>
            <person name="Liu J."/>
            <person name="Liyanage D."/>
            <person name="Lorensuhewa L."/>
            <person name="Robinson T."/>
            <person name="Song A."/>
            <person name="Song B.-B."/>
            <person name="Dinh H."/>
            <person name="Thornton R."/>
            <person name="Coyle M."/>
            <person name="Francisco L."/>
            <person name="Jackson L."/>
            <person name="Javaid M."/>
            <person name="Korchina V."/>
            <person name="Kovar C."/>
            <person name="Mata R."/>
            <person name="Mathew T."/>
            <person name="Ngo R."/>
            <person name="Nguyen L."/>
            <person name="Nguyen N."/>
            <person name="Okwuonu G."/>
            <person name="Ongeri F."/>
            <person name="Pham C."/>
            <person name="Simmons D."/>
            <person name="Wilczek-Boney K."/>
            <person name="Hale W."/>
            <person name="Jakkamsetti A."/>
            <person name="Pham P."/>
            <person name="Ruth R."/>
            <person name="San Lucas F."/>
            <person name="Warren J."/>
            <person name="Zhang J."/>
            <person name="Zhao Z."/>
            <person name="Zhou C."/>
            <person name="Zhu D."/>
            <person name="Lee S."/>
            <person name="Bess C."/>
            <person name="Blankenburg K."/>
            <person name="Forbes L."/>
            <person name="Fu Q."/>
            <person name="Gubbala S."/>
            <person name="Hirani K."/>
            <person name="Jayaseelan J.C."/>
            <person name="Lara F."/>
            <person name="Munidasa M."/>
            <person name="Palculict T."/>
            <person name="Patil S."/>
            <person name="Pu L.-L."/>
            <person name="Saada N."/>
            <person name="Tang L."/>
            <person name="Weissenberger G."/>
            <person name="Zhu Y."/>
            <person name="Hemphill L."/>
            <person name="Shang Y."/>
            <person name="Youmans B."/>
            <person name="Ayvaz T."/>
            <person name="Ross M."/>
            <person name="Santibanez J."/>
            <person name="Aqrawi P."/>
            <person name="Gross S."/>
            <person name="Joshi V."/>
            <person name="Fowler G."/>
            <person name="Nazareth L."/>
            <person name="Reid J."/>
            <person name="Worley K."/>
            <person name="Petrosino J."/>
            <person name="Highlander S."/>
            <person name="Gibbs R."/>
        </authorList>
    </citation>
    <scope>NUCLEOTIDE SEQUENCE [LARGE SCALE GENOMIC DNA]</scope>
    <source>
        <strain evidence="1">ATCC 33030</strain>
    </source>
</reference>
<evidence type="ECO:0000313" key="1">
    <source>
        <dbReference type="EMBL" id="EFK54101.1"/>
    </source>
</evidence>